<keyword evidence="1" id="KW-0812">Transmembrane</keyword>
<name>G7VG78_9CREN</name>
<feature type="transmembrane region" description="Helical" evidence="1">
    <location>
        <begin position="100"/>
        <end position="124"/>
    </location>
</feature>
<proteinExistence type="predicted"/>
<keyword evidence="3" id="KW-1185">Reference proteome</keyword>
<evidence type="ECO:0000256" key="1">
    <source>
        <dbReference type="SAM" id="Phobius"/>
    </source>
</evidence>
<dbReference type="eggNOG" id="arCOG05396">
    <property type="taxonomic scope" value="Archaea"/>
</dbReference>
<feature type="transmembrane region" description="Helical" evidence="1">
    <location>
        <begin position="71"/>
        <end position="93"/>
    </location>
</feature>
<dbReference type="STRING" id="1104324.P186_1660"/>
<dbReference type="KEGG" id="pyr:P186_1660"/>
<feature type="transmembrane region" description="Helical" evidence="1">
    <location>
        <begin position="9"/>
        <end position="31"/>
    </location>
</feature>
<dbReference type="BioCyc" id="PSP1104324:GJSN-1631-MONOMER"/>
<dbReference type="InterPro" id="IPR012861">
    <property type="entry name" value="DUF1634"/>
</dbReference>
<evidence type="ECO:0000313" key="2">
    <source>
        <dbReference type="EMBL" id="AET33076.1"/>
    </source>
</evidence>
<evidence type="ECO:0000313" key="3">
    <source>
        <dbReference type="Proteomes" id="UP000005867"/>
    </source>
</evidence>
<keyword evidence="1" id="KW-1133">Transmembrane helix</keyword>
<dbReference type="RefSeq" id="WP_014288902.1">
    <property type="nucleotide sequence ID" value="NC_016645.1"/>
</dbReference>
<dbReference type="Proteomes" id="UP000005867">
    <property type="component" value="Chromosome"/>
</dbReference>
<dbReference type="EMBL" id="CP003098">
    <property type="protein sequence ID" value="AET33076.1"/>
    <property type="molecule type" value="Genomic_DNA"/>
</dbReference>
<dbReference type="GeneID" id="11596159"/>
<reference evidence="2 3" key="1">
    <citation type="journal article" date="2012" name="J. Bacteriol.">
        <title>Complete genome sequence of strain 1860, a crenarchaeon of the genus pyrobaculum able to grow with various electron acceptors.</title>
        <authorList>
            <person name="Mardanov A.V."/>
            <person name="Gumerov V.M."/>
            <person name="Slobodkina G.B."/>
            <person name="Beletsky A.V."/>
            <person name="Bonch-Osmolovskaya E.A."/>
            <person name="Ravin N.V."/>
            <person name="Skryabin K.G."/>
        </authorList>
    </citation>
    <scope>NUCLEOTIDE SEQUENCE [LARGE SCALE GENOMIC DNA]</scope>
    <source>
        <strain evidence="2 3">1860</strain>
    </source>
</reference>
<organism evidence="2 3">
    <name type="scientific">Pyrobaculum ferrireducens</name>
    <dbReference type="NCBI Taxonomy" id="1104324"/>
    <lineage>
        <taxon>Archaea</taxon>
        <taxon>Thermoproteota</taxon>
        <taxon>Thermoprotei</taxon>
        <taxon>Thermoproteales</taxon>
        <taxon>Thermoproteaceae</taxon>
        <taxon>Pyrobaculum</taxon>
    </lineage>
</organism>
<protein>
    <recommendedName>
        <fullName evidence="4">DUF1634 domain-containing protein</fullName>
    </recommendedName>
</protein>
<dbReference type="Pfam" id="PF07843">
    <property type="entry name" value="DUF1634"/>
    <property type="match status" value="1"/>
</dbReference>
<dbReference type="OrthoDB" id="56431at2157"/>
<dbReference type="AlphaFoldDB" id="G7VG78"/>
<keyword evidence="1" id="KW-0472">Membrane</keyword>
<evidence type="ECO:0008006" key="4">
    <source>
        <dbReference type="Google" id="ProtNLM"/>
    </source>
</evidence>
<accession>G7VG78</accession>
<gene>
    <name evidence="2" type="ORF">P186_1660</name>
</gene>
<dbReference type="HOGENOM" id="CLU_140339_1_0_2"/>
<sequence>MTPEETTSYILKIGVLTSVALIIAGLIFLVVKPPAPHILDKLSTLRSPLNTSVVGAPQLIKGAEELNGLDIILLGLVVLIATPVAMVFTNLLYFIHQRNYLYIAITLVILTNLTVAIVVLPSFIK</sequence>